<feature type="region of interest" description="Disordered" evidence="1">
    <location>
        <begin position="463"/>
        <end position="528"/>
    </location>
</feature>
<keyword evidence="4" id="KW-1185">Reference proteome</keyword>
<protein>
    <recommendedName>
        <fullName evidence="2">SANTA domain-containing protein</fullName>
    </recommendedName>
</protein>
<feature type="compositionally biased region" description="Basic residues" evidence="1">
    <location>
        <begin position="730"/>
        <end position="739"/>
    </location>
</feature>
<dbReference type="Pfam" id="PF09133">
    <property type="entry name" value="SANTA"/>
    <property type="match status" value="1"/>
</dbReference>
<feature type="region of interest" description="Disordered" evidence="1">
    <location>
        <begin position="549"/>
        <end position="662"/>
    </location>
</feature>
<feature type="compositionally biased region" description="Acidic residues" evidence="1">
    <location>
        <begin position="1005"/>
        <end position="1016"/>
    </location>
</feature>
<feature type="region of interest" description="Disordered" evidence="1">
    <location>
        <begin position="689"/>
        <end position="863"/>
    </location>
</feature>
<feature type="compositionally biased region" description="Basic and acidic residues" evidence="1">
    <location>
        <begin position="52"/>
        <end position="68"/>
    </location>
</feature>
<feature type="compositionally biased region" description="Polar residues" evidence="1">
    <location>
        <begin position="646"/>
        <end position="661"/>
    </location>
</feature>
<feature type="region of interest" description="Disordered" evidence="1">
    <location>
        <begin position="1"/>
        <end position="103"/>
    </location>
</feature>
<reference evidence="3 4" key="1">
    <citation type="journal article" date="2018" name="Mol. Biol. Evol.">
        <title>Broad Genomic Sampling Reveals a Smut Pathogenic Ancestry of the Fungal Clade Ustilaginomycotina.</title>
        <authorList>
            <person name="Kijpornyongpan T."/>
            <person name="Mondo S.J."/>
            <person name="Barry K."/>
            <person name="Sandor L."/>
            <person name="Lee J."/>
            <person name="Lipzen A."/>
            <person name="Pangilinan J."/>
            <person name="LaButti K."/>
            <person name="Hainaut M."/>
            <person name="Henrissat B."/>
            <person name="Grigoriev I.V."/>
            <person name="Spatafora J.W."/>
            <person name="Aime M.C."/>
        </authorList>
    </citation>
    <scope>NUCLEOTIDE SEQUENCE [LARGE SCALE GENOMIC DNA]</scope>
    <source>
        <strain evidence="3 4">MCA 4718</strain>
    </source>
</reference>
<feature type="region of interest" description="Disordered" evidence="1">
    <location>
        <begin position="290"/>
        <end position="344"/>
    </location>
</feature>
<evidence type="ECO:0000256" key="1">
    <source>
        <dbReference type="SAM" id="MobiDB-lite"/>
    </source>
</evidence>
<dbReference type="STRING" id="1684307.A0A316UJ55"/>
<feature type="compositionally biased region" description="Acidic residues" evidence="1">
    <location>
        <begin position="519"/>
        <end position="528"/>
    </location>
</feature>
<feature type="compositionally biased region" description="Low complexity" evidence="1">
    <location>
        <begin position="960"/>
        <end position="969"/>
    </location>
</feature>
<feature type="domain" description="SANTA" evidence="2">
    <location>
        <begin position="373"/>
        <end position="446"/>
    </location>
</feature>
<dbReference type="GeneID" id="37016480"/>
<dbReference type="PANTHER" id="PTHR16124:SF3">
    <property type="entry name" value="MIS18-BINDING PROTEIN 1"/>
    <property type="match status" value="1"/>
</dbReference>
<dbReference type="InterPro" id="IPR015216">
    <property type="entry name" value="SANTA"/>
</dbReference>
<evidence type="ECO:0000259" key="2">
    <source>
        <dbReference type="Pfam" id="PF09133"/>
    </source>
</evidence>
<feature type="compositionally biased region" description="Polar residues" evidence="1">
    <location>
        <begin position="69"/>
        <end position="82"/>
    </location>
</feature>
<evidence type="ECO:0000313" key="3">
    <source>
        <dbReference type="EMBL" id="PWN23973.1"/>
    </source>
</evidence>
<dbReference type="InterPro" id="IPR039110">
    <property type="entry name" value="KNL2-like"/>
</dbReference>
<organism evidence="3 4">
    <name type="scientific">Pseudomicrostroma glucosiphilum</name>
    <dbReference type="NCBI Taxonomy" id="1684307"/>
    <lineage>
        <taxon>Eukaryota</taxon>
        <taxon>Fungi</taxon>
        <taxon>Dikarya</taxon>
        <taxon>Basidiomycota</taxon>
        <taxon>Ustilaginomycotina</taxon>
        <taxon>Exobasidiomycetes</taxon>
        <taxon>Microstromatales</taxon>
        <taxon>Microstromatales incertae sedis</taxon>
        <taxon>Pseudomicrostroma</taxon>
    </lineage>
</organism>
<feature type="compositionally biased region" description="Polar residues" evidence="1">
    <location>
        <begin position="558"/>
        <end position="573"/>
    </location>
</feature>
<dbReference type="AlphaFoldDB" id="A0A316UJ55"/>
<name>A0A316UJ55_9BASI</name>
<feature type="compositionally biased region" description="Low complexity" evidence="1">
    <location>
        <begin position="21"/>
        <end position="32"/>
    </location>
</feature>
<dbReference type="GO" id="GO:0000775">
    <property type="term" value="C:chromosome, centromeric region"/>
    <property type="evidence" value="ECO:0007669"/>
    <property type="project" value="TreeGrafter"/>
</dbReference>
<evidence type="ECO:0000313" key="4">
    <source>
        <dbReference type="Proteomes" id="UP000245942"/>
    </source>
</evidence>
<feature type="compositionally biased region" description="Low complexity" evidence="1">
    <location>
        <begin position="480"/>
        <end position="489"/>
    </location>
</feature>
<feature type="region of interest" description="Disordered" evidence="1">
    <location>
        <begin position="902"/>
        <end position="1016"/>
    </location>
</feature>
<gene>
    <name evidence="3" type="ORF">BCV69DRAFT_309828</name>
</gene>
<feature type="compositionally biased region" description="Low complexity" evidence="1">
    <location>
        <begin position="325"/>
        <end position="336"/>
    </location>
</feature>
<feature type="compositionally biased region" description="Basic and acidic residues" evidence="1">
    <location>
        <begin position="783"/>
        <end position="800"/>
    </location>
</feature>
<feature type="compositionally biased region" description="Basic and acidic residues" evidence="1">
    <location>
        <begin position="195"/>
        <end position="209"/>
    </location>
</feature>
<dbReference type="OrthoDB" id="118550at2759"/>
<dbReference type="PANTHER" id="PTHR16124">
    <property type="entry name" value="MIS18-BINDING PROTEIN 1"/>
    <property type="match status" value="1"/>
</dbReference>
<accession>A0A316UJ55</accession>
<dbReference type="Proteomes" id="UP000245942">
    <property type="component" value="Unassembled WGS sequence"/>
</dbReference>
<sequence length="1016" mass="109201">MDPRFRVPSQGPHGHPHHQQQRSGSVSSTSGSYYPQPLPHHRYNGDGYGPETPRHDRSFLDPRAEEQNYTRGGTWSTPSYRNPATRVGREEFFGTPLPDRVSRTFDQLSRQYREGTGSRAGSAMPPTNLLQTAWRYDSLGPSAYNNRAASVHIGAGPSGPAPWSPARHPKPVISESTLSWLRDTDDAQPRSIPAEVHEQDVARQGRVDDSVEAPSKEAAATSVFLPRRQELVEETTTALRDIEGAGIGNQSHVEEGRDAVPEVLQQLDEVGLQDDLVLEQQPAVDDSIAELTAPSPPAVPQRRKGTAIQKRDTASRPADSDPVESSQIAAPSASAPTGPPPIRLENWNLTMVDCKEPPGQVVRARKNAASLVRWVYVQGIKTEAEPPLPWRTSVIAHRVRPDLVQTSSGSTYQLVGHLDRQQTRGNGFSQETADAFEAGFPEGWIDVLVKDLGELDTRQALAHLSSSRQSPPQSQPLPPSSRKAPVSTPKAKKAKTTAAPRSVQVDSATEPPASVPRPDDDDMMDFFDDDVAPDELTILATPKVPAAVRKAAQKRGRQSTNVDTSSLGRTSGGSAKKVRIGGVSEGRQNLHALEDDSATGSESDEEGAHRRGVAASRQEQRSGRSKGGLRAAAKVTPPGRKAATPRSGNATSTAALNSKQRQVSRELLNLGRSPFGMMKAVKYAIAQASPDPPAPVSAARSTATTPSPHKQRLSWGKGPEDTDDDSDRRSGRRSSGRARRAPDPKWWIVSPGVIKVEAEEEDLSQSFNQSPLRRKQKIAVNDDGSRSDAQHRERQQRRITESMSPVKTAPPLSAKKKRRVIEDTPEGEDDVQQSGDKEAPRANGAAPPPASPSQPIRQHGRSLVKAAALANAIDEDDLPVPARLPGSASKLVMTPQKALVDDEAAEDELAAAEATDAPSDLVSSKQAQASPIKLASPHHESPRSYHTQALAAITADESSDLSSLSSLSDENGKASSGSKEKAGPPSPSQPVMAAGKAPSKQVVAESDDDEEWDKAV</sequence>
<dbReference type="RefSeq" id="XP_025351133.1">
    <property type="nucleotide sequence ID" value="XM_025494746.1"/>
</dbReference>
<feature type="region of interest" description="Disordered" evidence="1">
    <location>
        <begin position="191"/>
        <end position="215"/>
    </location>
</feature>
<dbReference type="EMBL" id="KZ819321">
    <property type="protein sequence ID" value="PWN23973.1"/>
    <property type="molecule type" value="Genomic_DNA"/>
</dbReference>
<proteinExistence type="predicted"/>